<evidence type="ECO:0000313" key="7">
    <source>
        <dbReference type="EMBL" id="GIF76182.1"/>
    </source>
</evidence>
<keyword evidence="4" id="KW-0238">DNA-binding</keyword>
<organism evidence="7 8">
    <name type="scientific">Asanoa siamensis</name>
    <dbReference type="NCBI Taxonomy" id="926357"/>
    <lineage>
        <taxon>Bacteria</taxon>
        <taxon>Bacillati</taxon>
        <taxon>Actinomycetota</taxon>
        <taxon>Actinomycetes</taxon>
        <taxon>Micromonosporales</taxon>
        <taxon>Micromonosporaceae</taxon>
        <taxon>Asanoa</taxon>
    </lineage>
</organism>
<dbReference type="Pfam" id="PF08681">
    <property type="entry name" value="TacA1"/>
    <property type="match status" value="1"/>
</dbReference>
<evidence type="ECO:0000256" key="3">
    <source>
        <dbReference type="ARBA" id="ARBA00023015"/>
    </source>
</evidence>
<dbReference type="RefSeq" id="WP_203717032.1">
    <property type="nucleotide sequence ID" value="NZ_BONE01000055.1"/>
</dbReference>
<keyword evidence="8" id="KW-1185">Reference proteome</keyword>
<protein>
    <recommendedName>
        <fullName evidence="9">DUF1778 domain-containing protein</fullName>
    </recommendedName>
</protein>
<keyword evidence="5" id="KW-0804">Transcription</keyword>
<gene>
    <name evidence="7" type="ORF">Asi02nite_57000</name>
</gene>
<dbReference type="InterPro" id="IPR014795">
    <property type="entry name" value="TacA_1-like"/>
</dbReference>
<reference evidence="7 8" key="1">
    <citation type="submission" date="2021-01" db="EMBL/GenBank/DDBJ databases">
        <title>Whole genome shotgun sequence of Asanoa siamensis NBRC 107932.</title>
        <authorList>
            <person name="Komaki H."/>
            <person name="Tamura T."/>
        </authorList>
    </citation>
    <scope>NUCLEOTIDE SEQUENCE [LARGE SCALE GENOMIC DNA]</scope>
    <source>
        <strain evidence="7 8">NBRC 107932</strain>
    </source>
</reference>
<dbReference type="InterPro" id="IPR010985">
    <property type="entry name" value="Ribbon_hlx_hlx"/>
</dbReference>
<dbReference type="Proteomes" id="UP000604117">
    <property type="component" value="Unassembled WGS sequence"/>
</dbReference>
<dbReference type="PANTHER" id="PTHR35401:SF1">
    <property type="entry name" value="CYTOPLASMIC PROTEIN"/>
    <property type="match status" value="1"/>
</dbReference>
<evidence type="ECO:0000256" key="5">
    <source>
        <dbReference type="ARBA" id="ARBA00023163"/>
    </source>
</evidence>
<keyword evidence="3" id="KW-0805">Transcription regulation</keyword>
<evidence type="ECO:0000256" key="6">
    <source>
        <dbReference type="ARBA" id="ARBA00049988"/>
    </source>
</evidence>
<evidence type="ECO:0000256" key="2">
    <source>
        <dbReference type="ARBA" id="ARBA00022649"/>
    </source>
</evidence>
<name>A0ABQ4CY15_9ACTN</name>
<comment type="similarity">
    <text evidence="6">Belongs to the TacA antitoxin family.</text>
</comment>
<dbReference type="Gene3D" id="1.20.5.780">
    <property type="entry name" value="Single helix bin"/>
    <property type="match status" value="1"/>
</dbReference>
<evidence type="ECO:0008006" key="9">
    <source>
        <dbReference type="Google" id="ProtNLM"/>
    </source>
</evidence>
<dbReference type="SUPFAM" id="SSF47598">
    <property type="entry name" value="Ribbon-helix-helix"/>
    <property type="match status" value="1"/>
</dbReference>
<comment type="caution">
    <text evidence="7">The sequence shown here is derived from an EMBL/GenBank/DDBJ whole genome shotgun (WGS) entry which is preliminary data.</text>
</comment>
<accession>A0ABQ4CY15</accession>
<keyword evidence="2" id="KW-1277">Toxin-antitoxin system</keyword>
<evidence type="ECO:0000256" key="4">
    <source>
        <dbReference type="ARBA" id="ARBA00023125"/>
    </source>
</evidence>
<dbReference type="PANTHER" id="PTHR35401">
    <property type="entry name" value="COPG FAMILY HELIX-TURN-HELIX PROTEIN-RELATED-RELATED"/>
    <property type="match status" value="1"/>
</dbReference>
<sequence length="83" mass="8988">MSERLHLRVEPGQKALLEAASEATGTSLETFVVSAATEAAATMLADPRLFLLDEAGWRVFDDALARPAVAVWGPPELLDPDRR</sequence>
<proteinExistence type="inferred from homology"/>
<keyword evidence="1" id="KW-0678">Repressor</keyword>
<dbReference type="EMBL" id="BONE01000055">
    <property type="protein sequence ID" value="GIF76182.1"/>
    <property type="molecule type" value="Genomic_DNA"/>
</dbReference>
<evidence type="ECO:0000256" key="1">
    <source>
        <dbReference type="ARBA" id="ARBA00022491"/>
    </source>
</evidence>
<evidence type="ECO:0000313" key="8">
    <source>
        <dbReference type="Proteomes" id="UP000604117"/>
    </source>
</evidence>